<evidence type="ECO:0000259" key="1">
    <source>
        <dbReference type="Pfam" id="PF13411"/>
    </source>
</evidence>
<gene>
    <name evidence="3" type="ORF">PANT111_520062</name>
</gene>
<evidence type="ECO:0000259" key="2">
    <source>
        <dbReference type="Pfam" id="PF22267"/>
    </source>
</evidence>
<organism evidence="3 4">
    <name type="scientific">Pantoea brenneri</name>
    <dbReference type="NCBI Taxonomy" id="472694"/>
    <lineage>
        <taxon>Bacteria</taxon>
        <taxon>Pseudomonadati</taxon>
        <taxon>Pseudomonadota</taxon>
        <taxon>Gammaproteobacteria</taxon>
        <taxon>Enterobacterales</taxon>
        <taxon>Erwiniaceae</taxon>
        <taxon>Pantoea</taxon>
    </lineage>
</organism>
<reference evidence="3 4" key="1">
    <citation type="submission" date="2019-10" db="EMBL/GenBank/DDBJ databases">
        <authorList>
            <person name="Karimi E."/>
        </authorList>
    </citation>
    <scope>NUCLEOTIDE SEQUENCE [LARGE SCALE GENOMIC DNA]</scope>
    <source>
        <strain evidence="3">Pantoea sp. 111</strain>
    </source>
</reference>
<dbReference type="Pfam" id="PF13411">
    <property type="entry name" value="MerR_1"/>
    <property type="match status" value="1"/>
</dbReference>
<dbReference type="GO" id="GO:0006355">
    <property type="term" value="P:regulation of DNA-templated transcription"/>
    <property type="evidence" value="ECO:0007669"/>
    <property type="project" value="InterPro"/>
</dbReference>
<dbReference type="RefSeq" id="WP_159224171.1">
    <property type="nucleotide sequence ID" value="NZ_JAOBYT010000017.1"/>
</dbReference>
<dbReference type="AlphaFoldDB" id="A0AAX3JC50"/>
<feature type="domain" description="Transcriptional regulator MlrA-like C-terminal" evidence="2">
    <location>
        <begin position="167"/>
        <end position="231"/>
    </location>
</feature>
<evidence type="ECO:0000313" key="3">
    <source>
        <dbReference type="EMBL" id="VXC56939.1"/>
    </source>
</evidence>
<dbReference type="Gene3D" id="1.10.1660.10">
    <property type="match status" value="1"/>
</dbReference>
<sequence>MPQHSTDTVCGLVGVLPETLRRWRRAGLMTPPGPAGYSDSQLTRALCVRDMTSDGHTLFDIHASLRWPALKLQGGWACREEELLQLLRHDADDDITRELLTMGANYSGDDYVNRYLRPLNLWLRSDASEGAAARQQRFHSAIVTQWQHLALAAQRRSTVPLFLEAVSVTDETEIWMEAIRLNGQGFRVEVAAIASGEPAVAHHRFEHHLMWCSDGITPLMNAAYQSMLEAGKPVMLTGTDTRLKAEAETTLLAASA</sequence>
<dbReference type="Proteomes" id="UP000433737">
    <property type="component" value="Unassembled WGS sequence"/>
</dbReference>
<name>A0AAX3JC50_9GAMM</name>
<proteinExistence type="predicted"/>
<dbReference type="InterPro" id="IPR009061">
    <property type="entry name" value="DNA-bd_dom_put_sf"/>
</dbReference>
<dbReference type="SUPFAM" id="SSF46955">
    <property type="entry name" value="Putative DNA-binding domain"/>
    <property type="match status" value="1"/>
</dbReference>
<evidence type="ECO:0000313" key="4">
    <source>
        <dbReference type="Proteomes" id="UP000433737"/>
    </source>
</evidence>
<dbReference type="InterPro" id="IPR053987">
    <property type="entry name" value="MlrA-like_C"/>
</dbReference>
<accession>A0AAX3JC50</accession>
<dbReference type="Pfam" id="PF22267">
    <property type="entry name" value="MlrA_C"/>
    <property type="match status" value="1"/>
</dbReference>
<comment type="caution">
    <text evidence="3">The sequence shown here is derived from an EMBL/GenBank/DDBJ whole genome shotgun (WGS) entry which is preliminary data.</text>
</comment>
<feature type="domain" description="HTH merR-type" evidence="1">
    <location>
        <begin position="7"/>
        <end position="65"/>
    </location>
</feature>
<protein>
    <submittedName>
        <fullName evidence="3">MerR family transcriptional regulator</fullName>
    </submittedName>
</protein>
<dbReference type="InterPro" id="IPR000551">
    <property type="entry name" value="MerR-type_HTH_dom"/>
</dbReference>
<dbReference type="EMBL" id="CABWMH010000048">
    <property type="protein sequence ID" value="VXC56939.1"/>
    <property type="molecule type" value="Genomic_DNA"/>
</dbReference>
<dbReference type="GO" id="GO:0003677">
    <property type="term" value="F:DNA binding"/>
    <property type="evidence" value="ECO:0007669"/>
    <property type="project" value="InterPro"/>
</dbReference>